<evidence type="ECO:0000256" key="4">
    <source>
        <dbReference type="ARBA" id="ARBA00022989"/>
    </source>
</evidence>
<keyword evidence="5 6" id="KW-0472">Membrane</keyword>
<evidence type="ECO:0000313" key="9">
    <source>
        <dbReference type="Proteomes" id="UP000321245"/>
    </source>
</evidence>
<name>A0A511NHS0_9FLAO</name>
<evidence type="ECO:0000256" key="1">
    <source>
        <dbReference type="ARBA" id="ARBA00004651"/>
    </source>
</evidence>
<evidence type="ECO:0000256" key="6">
    <source>
        <dbReference type="SAM" id="Phobius"/>
    </source>
</evidence>
<keyword evidence="2" id="KW-1003">Cell membrane</keyword>
<keyword evidence="4 6" id="KW-1133">Transmembrane helix</keyword>
<evidence type="ECO:0000256" key="2">
    <source>
        <dbReference type="ARBA" id="ARBA00022475"/>
    </source>
</evidence>
<keyword evidence="9" id="KW-1185">Reference proteome</keyword>
<keyword evidence="3 6" id="KW-0812">Transmembrane</keyword>
<sequence length="112" mass="13071">MASNLHGMLKFFKVIGYLEALSAVILFFVAMPMKYIWDDPTWVTHAGRIHGGLFVLYVILLYLLKEKYNWSMTIFWIFFVAAIIPGGTIWAEKKFIEGKKYKEMLAEKEVNQ</sequence>
<evidence type="ECO:0000259" key="7">
    <source>
        <dbReference type="Pfam" id="PF12823"/>
    </source>
</evidence>
<gene>
    <name evidence="8" type="primary">ydzA</name>
    <name evidence="8" type="ORF">EB1_18180</name>
</gene>
<dbReference type="PANTHER" id="PTHR40077">
    <property type="entry name" value="MEMBRANE PROTEIN-RELATED"/>
    <property type="match status" value="1"/>
</dbReference>
<feature type="transmembrane region" description="Helical" evidence="6">
    <location>
        <begin position="14"/>
        <end position="33"/>
    </location>
</feature>
<protein>
    <submittedName>
        <fullName evidence="8">Membrane protein</fullName>
    </submittedName>
</protein>
<evidence type="ECO:0000256" key="3">
    <source>
        <dbReference type="ARBA" id="ARBA00022692"/>
    </source>
</evidence>
<feature type="transmembrane region" description="Helical" evidence="6">
    <location>
        <begin position="70"/>
        <end position="91"/>
    </location>
</feature>
<evidence type="ECO:0000256" key="5">
    <source>
        <dbReference type="ARBA" id="ARBA00023136"/>
    </source>
</evidence>
<dbReference type="STRING" id="1218108.GCA_000382425_03160"/>
<dbReference type="PANTHER" id="PTHR40077:SF1">
    <property type="entry name" value="MEMBRANE PROTEIN"/>
    <property type="match status" value="1"/>
</dbReference>
<comment type="subcellular location">
    <subcellularLocation>
        <location evidence="1">Cell membrane</location>
        <topology evidence="1">Multi-pass membrane protein</topology>
    </subcellularLocation>
</comment>
<dbReference type="AlphaFoldDB" id="A0A511NHS0"/>
<dbReference type="NCBIfam" id="TIGR03954">
    <property type="entry name" value="integ_memb_HG"/>
    <property type="match status" value="1"/>
</dbReference>
<dbReference type="InterPro" id="IPR023845">
    <property type="entry name" value="DUF3817_TM"/>
</dbReference>
<reference evidence="8 9" key="1">
    <citation type="submission" date="2019-07" db="EMBL/GenBank/DDBJ databases">
        <title>Whole genome shotgun sequence of Empedobacter brevis NBRC 14943.</title>
        <authorList>
            <person name="Hosoyama A."/>
            <person name="Uohara A."/>
            <person name="Ohji S."/>
            <person name="Ichikawa N."/>
        </authorList>
    </citation>
    <scope>NUCLEOTIDE SEQUENCE [LARGE SCALE GENOMIC DNA]</scope>
    <source>
        <strain evidence="8 9">NBRC 14943</strain>
    </source>
</reference>
<dbReference type="Proteomes" id="UP000321245">
    <property type="component" value="Unassembled WGS sequence"/>
</dbReference>
<accession>A0A511NHS0</accession>
<dbReference type="Pfam" id="PF12823">
    <property type="entry name" value="DUF3817"/>
    <property type="match status" value="1"/>
</dbReference>
<dbReference type="EMBL" id="BJXC01000011">
    <property type="protein sequence ID" value="GEM52028.1"/>
    <property type="molecule type" value="Genomic_DNA"/>
</dbReference>
<proteinExistence type="predicted"/>
<comment type="caution">
    <text evidence="8">The sequence shown here is derived from an EMBL/GenBank/DDBJ whole genome shotgun (WGS) entry which is preliminary data.</text>
</comment>
<organism evidence="8 9">
    <name type="scientific">Empedobacter brevis NBRC 14943 = ATCC 43319</name>
    <dbReference type="NCBI Taxonomy" id="1218108"/>
    <lineage>
        <taxon>Bacteria</taxon>
        <taxon>Pseudomonadati</taxon>
        <taxon>Bacteroidota</taxon>
        <taxon>Flavobacteriia</taxon>
        <taxon>Flavobacteriales</taxon>
        <taxon>Weeksellaceae</taxon>
        <taxon>Empedobacter</taxon>
    </lineage>
</organism>
<feature type="transmembrane region" description="Helical" evidence="6">
    <location>
        <begin position="45"/>
        <end position="64"/>
    </location>
</feature>
<feature type="domain" description="DUF3817" evidence="7">
    <location>
        <begin position="9"/>
        <end position="94"/>
    </location>
</feature>
<evidence type="ECO:0000313" key="8">
    <source>
        <dbReference type="EMBL" id="GEM52028.1"/>
    </source>
</evidence>
<dbReference type="GO" id="GO:0005886">
    <property type="term" value="C:plasma membrane"/>
    <property type="evidence" value="ECO:0007669"/>
    <property type="project" value="UniProtKB-SubCell"/>
</dbReference>